<dbReference type="GO" id="GO:0016020">
    <property type="term" value="C:membrane"/>
    <property type="evidence" value="ECO:0007669"/>
    <property type="project" value="GOC"/>
</dbReference>
<dbReference type="InterPro" id="IPR043461">
    <property type="entry name" value="LpxH-like"/>
</dbReference>
<dbReference type="InterPro" id="IPR029052">
    <property type="entry name" value="Metallo-depent_PP-like"/>
</dbReference>
<evidence type="ECO:0000256" key="4">
    <source>
        <dbReference type="ARBA" id="ARBA00022801"/>
    </source>
</evidence>
<evidence type="ECO:0000256" key="6">
    <source>
        <dbReference type="ARBA" id="ARBA00023211"/>
    </source>
</evidence>
<keyword evidence="1" id="KW-1003">Cell membrane</keyword>
<dbReference type="InterPro" id="IPR004843">
    <property type="entry name" value="Calcineurin-like_PHP"/>
</dbReference>
<organism evidence="8 9">
    <name type="scientific">candidate division TA06 bacterium</name>
    <dbReference type="NCBI Taxonomy" id="2250710"/>
    <lineage>
        <taxon>Bacteria</taxon>
        <taxon>Bacteria division TA06</taxon>
    </lineage>
</organism>
<evidence type="ECO:0000256" key="3">
    <source>
        <dbReference type="ARBA" id="ARBA00022723"/>
    </source>
</evidence>
<dbReference type="PANTHER" id="PTHR34990:SF1">
    <property type="entry name" value="UDP-2,3-DIACYLGLUCOSAMINE HYDROLASE"/>
    <property type="match status" value="1"/>
</dbReference>
<feature type="non-terminal residue" evidence="8">
    <location>
        <position position="228"/>
    </location>
</feature>
<name>A0A523URB9_UNCT6</name>
<evidence type="ECO:0000313" key="9">
    <source>
        <dbReference type="Proteomes" id="UP000315525"/>
    </source>
</evidence>
<evidence type="ECO:0000313" key="8">
    <source>
        <dbReference type="EMBL" id="TET45077.1"/>
    </source>
</evidence>
<dbReference type="GO" id="GO:0046872">
    <property type="term" value="F:metal ion binding"/>
    <property type="evidence" value="ECO:0007669"/>
    <property type="project" value="UniProtKB-KW"/>
</dbReference>
<dbReference type="PANTHER" id="PTHR34990">
    <property type="entry name" value="UDP-2,3-DIACYLGLUCOSAMINE HYDROLASE-RELATED"/>
    <property type="match status" value="1"/>
</dbReference>
<comment type="caution">
    <text evidence="8">The sequence shown here is derived from an EMBL/GenBank/DDBJ whole genome shotgun (WGS) entry which is preliminary data.</text>
</comment>
<dbReference type="SUPFAM" id="SSF56300">
    <property type="entry name" value="Metallo-dependent phosphatases"/>
    <property type="match status" value="1"/>
</dbReference>
<reference evidence="8 9" key="1">
    <citation type="submission" date="2019-03" db="EMBL/GenBank/DDBJ databases">
        <title>Metabolic potential of uncultured bacteria and archaea associated with petroleum seepage in deep-sea sediments.</title>
        <authorList>
            <person name="Dong X."/>
            <person name="Hubert C."/>
        </authorList>
    </citation>
    <scope>NUCLEOTIDE SEQUENCE [LARGE SCALE GENOMIC DNA]</scope>
    <source>
        <strain evidence="8">E44_bin18</strain>
    </source>
</reference>
<dbReference type="GO" id="GO:0008758">
    <property type="term" value="F:UDP-2,3-diacylglucosamine hydrolase activity"/>
    <property type="evidence" value="ECO:0007669"/>
    <property type="project" value="TreeGrafter"/>
</dbReference>
<keyword evidence="5" id="KW-0472">Membrane</keyword>
<evidence type="ECO:0000256" key="1">
    <source>
        <dbReference type="ARBA" id="ARBA00022475"/>
    </source>
</evidence>
<keyword evidence="6" id="KW-0464">Manganese</keyword>
<dbReference type="Gene3D" id="3.60.21.10">
    <property type="match status" value="1"/>
</dbReference>
<dbReference type="Pfam" id="PF00149">
    <property type="entry name" value="Metallophos"/>
    <property type="match status" value="1"/>
</dbReference>
<keyword evidence="4" id="KW-0378">Hydrolase</keyword>
<dbReference type="GO" id="GO:0009245">
    <property type="term" value="P:lipid A biosynthetic process"/>
    <property type="evidence" value="ECO:0007669"/>
    <property type="project" value="TreeGrafter"/>
</dbReference>
<dbReference type="EMBL" id="SOJN01000096">
    <property type="protein sequence ID" value="TET45077.1"/>
    <property type="molecule type" value="Genomic_DNA"/>
</dbReference>
<protein>
    <submittedName>
        <fullName evidence="8">UDP-2,3-diacylglucosamine diphosphatase</fullName>
    </submittedName>
</protein>
<evidence type="ECO:0000256" key="2">
    <source>
        <dbReference type="ARBA" id="ARBA00022519"/>
    </source>
</evidence>
<proteinExistence type="predicted"/>
<dbReference type="AlphaFoldDB" id="A0A523URB9"/>
<keyword evidence="2" id="KW-0997">Cell inner membrane</keyword>
<keyword evidence="3" id="KW-0479">Metal-binding</keyword>
<dbReference type="Proteomes" id="UP000315525">
    <property type="component" value="Unassembled WGS sequence"/>
</dbReference>
<evidence type="ECO:0000256" key="5">
    <source>
        <dbReference type="ARBA" id="ARBA00023136"/>
    </source>
</evidence>
<feature type="domain" description="Calcineurin-like phosphoesterase" evidence="7">
    <location>
        <begin position="4"/>
        <end position="203"/>
    </location>
</feature>
<evidence type="ECO:0000259" key="7">
    <source>
        <dbReference type="Pfam" id="PF00149"/>
    </source>
</evidence>
<sequence>MNEVYFISDAHLGIESPGKEGRKKNALLSFLKEVASKGSGLYILGDLYDFWFEYRRGVSVLDSRIAEALSSLASKGIDVTYVGGNHDYWLGSYWEERGIRISREPITVNIQGKTVLMAHGDGLGGADPAYLMVKWLLRNKISIGIYSQLGRPIGNGLALMVSKLSRAKSNRTVPRMTEGLLRYAMTKFKEGCDIVICGHIHNPTLVRENDRIFCLLGDWMEHFTYGRM</sequence>
<accession>A0A523URB9</accession>
<dbReference type="CDD" id="cd07398">
    <property type="entry name" value="MPP_YbbF-LpxH"/>
    <property type="match status" value="1"/>
</dbReference>
<gene>
    <name evidence="8" type="ORF">E3J62_08635</name>
</gene>